<dbReference type="EMBL" id="UYWX01020481">
    <property type="protein sequence ID" value="VDM32831.1"/>
    <property type="molecule type" value="Genomic_DNA"/>
</dbReference>
<feature type="compositionally biased region" description="Basic and acidic residues" evidence="1">
    <location>
        <begin position="1"/>
        <end position="10"/>
    </location>
</feature>
<organism evidence="4">
    <name type="scientific">Hydatigena taeniaeformis</name>
    <name type="common">Feline tapeworm</name>
    <name type="synonym">Taenia taeniaeformis</name>
    <dbReference type="NCBI Taxonomy" id="6205"/>
    <lineage>
        <taxon>Eukaryota</taxon>
        <taxon>Metazoa</taxon>
        <taxon>Spiralia</taxon>
        <taxon>Lophotrochozoa</taxon>
        <taxon>Platyhelminthes</taxon>
        <taxon>Cestoda</taxon>
        <taxon>Eucestoda</taxon>
        <taxon>Cyclophyllidea</taxon>
        <taxon>Taeniidae</taxon>
        <taxon>Hydatigera</taxon>
    </lineage>
</organism>
<dbReference type="WBParaSite" id="TTAC_0000831801-mRNA-1">
    <property type="protein sequence ID" value="TTAC_0000831801-mRNA-1"/>
    <property type="gene ID" value="TTAC_0000831801"/>
</dbReference>
<evidence type="ECO:0000313" key="2">
    <source>
        <dbReference type="EMBL" id="VDM32831.1"/>
    </source>
</evidence>
<reference evidence="2 3" key="2">
    <citation type="submission" date="2018-11" db="EMBL/GenBank/DDBJ databases">
        <authorList>
            <consortium name="Pathogen Informatics"/>
        </authorList>
    </citation>
    <scope>NUCLEOTIDE SEQUENCE [LARGE SCALE GENOMIC DNA]</scope>
</reference>
<feature type="region of interest" description="Disordered" evidence="1">
    <location>
        <begin position="1"/>
        <end position="42"/>
    </location>
</feature>
<evidence type="ECO:0000313" key="4">
    <source>
        <dbReference type="WBParaSite" id="TTAC_0000831801-mRNA-1"/>
    </source>
</evidence>
<accession>A0A0R3X4H9</accession>
<reference evidence="4" key="1">
    <citation type="submission" date="2016-04" db="UniProtKB">
        <authorList>
            <consortium name="WormBaseParasite"/>
        </authorList>
    </citation>
    <scope>IDENTIFICATION</scope>
</reference>
<dbReference type="AlphaFoldDB" id="A0A0R3X4H9"/>
<feature type="compositionally biased region" description="Gly residues" evidence="1">
    <location>
        <begin position="11"/>
        <end position="37"/>
    </location>
</feature>
<sequence length="118" mass="11906">MDECGLRETGRVGGRAGEAGGGGGGGNVGAGSGGGGDGRGKRKLAVVEQPPVEWYCGPQFAYVVTNLAVSCVWLHRLMCGANATPGDDVVRGTECDHFKIAPPIAALTTPPPSGKRGE</sequence>
<protein>
    <submittedName>
        <fullName evidence="2 4">Uncharacterized protein</fullName>
    </submittedName>
</protein>
<evidence type="ECO:0000313" key="3">
    <source>
        <dbReference type="Proteomes" id="UP000274429"/>
    </source>
</evidence>
<proteinExistence type="predicted"/>
<evidence type="ECO:0000256" key="1">
    <source>
        <dbReference type="SAM" id="MobiDB-lite"/>
    </source>
</evidence>
<name>A0A0R3X4H9_HYDTA</name>
<dbReference type="Proteomes" id="UP000274429">
    <property type="component" value="Unassembled WGS sequence"/>
</dbReference>
<gene>
    <name evidence="2" type="ORF">TTAC_LOCUS8303</name>
</gene>
<keyword evidence="3" id="KW-1185">Reference proteome</keyword>